<dbReference type="EMBL" id="MT144184">
    <property type="protein sequence ID" value="QJA50263.1"/>
    <property type="molecule type" value="Genomic_DNA"/>
</dbReference>
<evidence type="ECO:0000313" key="1">
    <source>
        <dbReference type="EMBL" id="QJA50263.1"/>
    </source>
</evidence>
<dbReference type="Gene3D" id="2.40.10.270">
    <property type="entry name" value="Bacteriophage SPP1 head-tail adaptor protein"/>
    <property type="match status" value="1"/>
</dbReference>
<accession>A0A6H1ZQQ7</accession>
<evidence type="ECO:0008006" key="3">
    <source>
        <dbReference type="Google" id="ProtNLM"/>
    </source>
</evidence>
<gene>
    <name evidence="1" type="ORF">TM448A01659_0005</name>
    <name evidence="2" type="ORF">TM448B03228_0008</name>
</gene>
<reference evidence="1" key="1">
    <citation type="submission" date="2020-03" db="EMBL/GenBank/DDBJ databases">
        <title>The deep terrestrial virosphere.</title>
        <authorList>
            <person name="Holmfeldt K."/>
            <person name="Nilsson E."/>
            <person name="Simone D."/>
            <person name="Lopez-Fernandez M."/>
            <person name="Wu X."/>
            <person name="de Brujin I."/>
            <person name="Lundin D."/>
            <person name="Andersson A."/>
            <person name="Bertilsson S."/>
            <person name="Dopson M."/>
        </authorList>
    </citation>
    <scope>NUCLEOTIDE SEQUENCE</scope>
    <source>
        <strain evidence="1">TM448A01659</strain>
        <strain evidence="2">TM448B03228</strain>
    </source>
</reference>
<protein>
    <recommendedName>
        <fullName evidence="3">Head-tail joining protein</fullName>
    </recommendedName>
</protein>
<name>A0A6H1ZQQ7_9ZZZZ</name>
<sequence>MIGKKVIMELRRGIEVSDGMGGYSTTLASLRNITGVLSTLRGAERLAADKITVVADYNFYIDFPIGVTITEKDIFVKGTTEYKIIYINNLGNVQDRRLQITLKEEI</sequence>
<dbReference type="EMBL" id="MT145000">
    <property type="protein sequence ID" value="QJI02422.1"/>
    <property type="molecule type" value="Genomic_DNA"/>
</dbReference>
<dbReference type="AlphaFoldDB" id="A0A6H1ZQQ7"/>
<evidence type="ECO:0000313" key="2">
    <source>
        <dbReference type="EMBL" id="QJI02422.1"/>
    </source>
</evidence>
<proteinExistence type="predicted"/>
<organism evidence="1">
    <name type="scientific">viral metagenome</name>
    <dbReference type="NCBI Taxonomy" id="1070528"/>
    <lineage>
        <taxon>unclassified sequences</taxon>
        <taxon>metagenomes</taxon>
        <taxon>organismal metagenomes</taxon>
    </lineage>
</organism>
<dbReference type="InterPro" id="IPR038666">
    <property type="entry name" value="SSP1_head-tail_sf"/>
</dbReference>